<dbReference type="EMBL" id="CP003984">
    <property type="protein sequence ID" value="AII85605.1"/>
    <property type="molecule type" value="Genomic_DNA"/>
</dbReference>
<proteinExistence type="predicted"/>
<dbReference type="SUPFAM" id="SSF161098">
    <property type="entry name" value="MetI-like"/>
    <property type="match status" value="2"/>
</dbReference>
<dbReference type="PANTHER" id="PTHR30183">
    <property type="entry name" value="MOLYBDENUM TRANSPORT SYSTEM PERMEASE PROTEIN MODB"/>
    <property type="match status" value="1"/>
</dbReference>
<evidence type="ECO:0000256" key="3">
    <source>
        <dbReference type="ARBA" id="ARBA00022475"/>
    </source>
</evidence>
<evidence type="ECO:0000313" key="9">
    <source>
        <dbReference type="EMBL" id="AII85605.1"/>
    </source>
</evidence>
<feature type="transmembrane region" description="Helical" evidence="7">
    <location>
        <begin position="80"/>
        <end position="102"/>
    </location>
</feature>
<feature type="transmembrane region" description="Helical" evidence="7">
    <location>
        <begin position="351"/>
        <end position="373"/>
    </location>
</feature>
<feature type="transmembrane region" description="Helical" evidence="7">
    <location>
        <begin position="180"/>
        <end position="203"/>
    </location>
</feature>
<evidence type="ECO:0000256" key="7">
    <source>
        <dbReference type="SAM" id="Phobius"/>
    </source>
</evidence>
<evidence type="ECO:0000256" key="6">
    <source>
        <dbReference type="ARBA" id="ARBA00023136"/>
    </source>
</evidence>
<dbReference type="GO" id="GO:0055085">
    <property type="term" value="P:transmembrane transport"/>
    <property type="evidence" value="ECO:0007669"/>
    <property type="project" value="InterPro"/>
</dbReference>
<dbReference type="CDD" id="cd06261">
    <property type="entry name" value="TM_PBP2"/>
    <property type="match status" value="2"/>
</dbReference>
<name>A0AAN0RG68_9RHOB</name>
<evidence type="ECO:0000313" key="10">
    <source>
        <dbReference type="Proteomes" id="UP000028680"/>
    </source>
</evidence>
<dbReference type="AlphaFoldDB" id="A0AAN0RG68"/>
<feature type="transmembrane region" description="Helical" evidence="7">
    <location>
        <begin position="46"/>
        <end position="68"/>
    </location>
</feature>
<dbReference type="PROSITE" id="PS50928">
    <property type="entry name" value="ABC_TM1"/>
    <property type="match status" value="2"/>
</dbReference>
<feature type="transmembrane region" description="Helical" evidence="7">
    <location>
        <begin position="274"/>
        <end position="296"/>
    </location>
</feature>
<dbReference type="InterPro" id="IPR000515">
    <property type="entry name" value="MetI-like"/>
</dbReference>
<feature type="transmembrane region" description="Helical" evidence="7">
    <location>
        <begin position="440"/>
        <end position="462"/>
    </location>
</feature>
<dbReference type="InterPro" id="IPR035906">
    <property type="entry name" value="MetI-like_sf"/>
</dbReference>
<dbReference type="GeneID" id="93366961"/>
<evidence type="ECO:0000256" key="1">
    <source>
        <dbReference type="ARBA" id="ARBA00004651"/>
    </source>
</evidence>
<keyword evidence="4 7" id="KW-0812">Transmembrane</keyword>
<feature type="transmembrane region" description="Helical" evidence="7">
    <location>
        <begin position="316"/>
        <end position="339"/>
    </location>
</feature>
<dbReference type="GO" id="GO:0005886">
    <property type="term" value="C:plasma membrane"/>
    <property type="evidence" value="ECO:0007669"/>
    <property type="project" value="UniProtKB-SubCell"/>
</dbReference>
<reference evidence="9 10" key="1">
    <citation type="journal article" date="2014" name="ISME J.">
        <title>Adaptation of an abundant Roseobacter RCA organism to pelagic systems revealed by genomic and transcriptomic analyses.</title>
        <authorList>
            <person name="Voget S."/>
            <person name="Wemheuer B."/>
            <person name="Brinkhoff T."/>
            <person name="Vollmers J."/>
            <person name="Dietrich S."/>
            <person name="Giebel H.A."/>
            <person name="Beardsley C."/>
            <person name="Sardemann C."/>
            <person name="Bakenhus I."/>
            <person name="Billerbeck S."/>
            <person name="Daniel R."/>
            <person name="Simon M."/>
        </authorList>
    </citation>
    <scope>NUCLEOTIDE SEQUENCE [LARGE SCALE GENOMIC DNA]</scope>
    <source>
        <strain evidence="9 10">RCA23</strain>
    </source>
</reference>
<feature type="transmembrane region" description="Helical" evidence="7">
    <location>
        <begin position="229"/>
        <end position="253"/>
    </location>
</feature>
<evidence type="ECO:0000256" key="2">
    <source>
        <dbReference type="ARBA" id="ARBA00022448"/>
    </source>
</evidence>
<feature type="transmembrane region" description="Helical" evidence="7">
    <location>
        <begin position="122"/>
        <end position="145"/>
    </location>
</feature>
<keyword evidence="6 7" id="KW-0472">Membrane</keyword>
<evidence type="ECO:0000259" key="8">
    <source>
        <dbReference type="PROSITE" id="PS50928"/>
    </source>
</evidence>
<evidence type="ECO:0000256" key="4">
    <source>
        <dbReference type="ARBA" id="ARBA00022692"/>
    </source>
</evidence>
<dbReference type="KEGG" id="ptp:RCA23_c00320"/>
<dbReference type="RefSeq" id="WP_236631375.1">
    <property type="nucleotide sequence ID" value="NZ_CP003984.1"/>
</dbReference>
<dbReference type="PANTHER" id="PTHR30183:SF9">
    <property type="entry name" value="THIAMINE TRANSPORT SYSTEM PERMEASE PROTEIN THIP"/>
    <property type="match status" value="1"/>
</dbReference>
<sequence length="514" mass="54846">MLRIVFGGAVLIALLLFSLGTALVVGLQGRGLAALNSADWSAVKFTLWQASLSAVLSTAMAIPVARALARQSFPGRQALITLLGAPFILPVIVGVLGLLAVFGRAGWISAALDWAGFAKLSIYGAPGVILAHVFFNLPLVTRLLLQAWTAIPAERFRVAESLGATPWAYFRLIEGPMLRATVPGAFLLVFLLCLTSFVVALAVGGGPKGTTIELAIYQAFRLDFDLGKAASLALVQFTICGAVSLLAFLVPLPQTDGLGLDRAVQRLDGPQHRIWDGLWISVASAFLVLPLGAVLMRGLRHMLEVPPQIFVASLTSLTIAIISTALCLAMALTLALAFSRRGSLARSLAEATGILGLASSPLVVGTGLFVLIFPYAQPMAFALPITALVNAMMALPFALRVLMPAVRETYGDYLHLRMSLGMGRWIWMTRILAPRLRRPIGFSAGLAAALSMGDLGVIALFADPDLQTLPLMLYRLMGAYRMDQAAATAVVLVVQSLFLFWMFDRGGRGHATLR</sequence>
<feature type="domain" description="ABC transmembrane type-1" evidence="8">
    <location>
        <begin position="313"/>
        <end position="503"/>
    </location>
</feature>
<keyword evidence="3" id="KW-1003">Cell membrane</keyword>
<evidence type="ECO:0000256" key="5">
    <source>
        <dbReference type="ARBA" id="ARBA00022989"/>
    </source>
</evidence>
<feature type="transmembrane region" description="Helical" evidence="7">
    <location>
        <begin position="482"/>
        <end position="503"/>
    </location>
</feature>
<comment type="subcellular location">
    <subcellularLocation>
        <location evidence="1">Cell membrane</location>
        <topology evidence="1">Multi-pass membrane protein</topology>
    </subcellularLocation>
</comment>
<feature type="transmembrane region" description="Helical" evidence="7">
    <location>
        <begin position="379"/>
        <end position="399"/>
    </location>
</feature>
<accession>A0AAN0RG68</accession>
<feature type="domain" description="ABC transmembrane type-1" evidence="8">
    <location>
        <begin position="43"/>
        <end position="247"/>
    </location>
</feature>
<keyword evidence="10" id="KW-1185">Reference proteome</keyword>
<keyword evidence="5 7" id="KW-1133">Transmembrane helix</keyword>
<gene>
    <name evidence="9" type="primary">thiP</name>
    <name evidence="9" type="ORF">RCA23_c00320</name>
</gene>
<dbReference type="Proteomes" id="UP000028680">
    <property type="component" value="Chromosome"/>
</dbReference>
<keyword evidence="2" id="KW-0813">Transport</keyword>
<dbReference type="Gene3D" id="1.10.3720.10">
    <property type="entry name" value="MetI-like"/>
    <property type="match status" value="2"/>
</dbReference>
<organism evidence="9 10">
    <name type="scientific">Planktomarina temperata RCA23</name>
    <dbReference type="NCBI Taxonomy" id="666509"/>
    <lineage>
        <taxon>Bacteria</taxon>
        <taxon>Pseudomonadati</taxon>
        <taxon>Pseudomonadota</taxon>
        <taxon>Alphaproteobacteria</taxon>
        <taxon>Rhodobacterales</taxon>
        <taxon>Paracoccaceae</taxon>
        <taxon>Planktomarina</taxon>
    </lineage>
</organism>
<protein>
    <submittedName>
        <fullName evidence="9">Thiamine transport system permease protein ThiP</fullName>
    </submittedName>
</protein>